<dbReference type="eggNOG" id="ENOG5031GM6">
    <property type="taxonomic scope" value="Bacteria"/>
</dbReference>
<keyword evidence="1" id="KW-1003">Cell membrane</keyword>
<evidence type="ECO:0000256" key="3">
    <source>
        <dbReference type="ARBA" id="ARBA00022989"/>
    </source>
</evidence>
<evidence type="ECO:0000313" key="7">
    <source>
        <dbReference type="EMBL" id="KGM51694.1"/>
    </source>
</evidence>
<reference evidence="7 8" key="1">
    <citation type="submission" date="2013-08" db="EMBL/GenBank/DDBJ databases">
        <title>Genome sequencing of Lysobacter.</title>
        <authorList>
            <person name="Zhang S."/>
            <person name="Wang G."/>
        </authorList>
    </citation>
    <scope>NUCLEOTIDE SEQUENCE [LARGE SCALE GENOMIC DNA]</scope>
    <source>
        <strain evidence="7 8">Ko07</strain>
    </source>
</reference>
<dbReference type="EMBL" id="AVPS01000005">
    <property type="protein sequence ID" value="KGM51694.1"/>
    <property type="molecule type" value="Genomic_DNA"/>
</dbReference>
<keyword evidence="3 5" id="KW-1133">Transmembrane helix</keyword>
<dbReference type="STRING" id="1122185.N792_08430"/>
<dbReference type="Pfam" id="PF06305">
    <property type="entry name" value="LapA_dom"/>
    <property type="match status" value="1"/>
</dbReference>
<protein>
    <recommendedName>
        <fullName evidence="6">Lipopolysaccharide assembly protein A domain-containing protein</fullName>
    </recommendedName>
</protein>
<evidence type="ECO:0000256" key="2">
    <source>
        <dbReference type="ARBA" id="ARBA00022692"/>
    </source>
</evidence>
<feature type="domain" description="Lipopolysaccharide assembly protein A" evidence="6">
    <location>
        <begin position="23"/>
        <end position="75"/>
    </location>
</feature>
<dbReference type="InterPro" id="IPR010445">
    <property type="entry name" value="LapA_dom"/>
</dbReference>
<keyword evidence="8" id="KW-1185">Reference proteome</keyword>
<comment type="caution">
    <text evidence="7">The sequence shown here is derived from an EMBL/GenBank/DDBJ whole genome shotgun (WGS) entry which is preliminary data.</text>
</comment>
<evidence type="ECO:0000256" key="4">
    <source>
        <dbReference type="ARBA" id="ARBA00023136"/>
    </source>
</evidence>
<dbReference type="RefSeq" id="WP_036193747.1">
    <property type="nucleotide sequence ID" value="NZ_AVPS01000005.1"/>
</dbReference>
<keyword evidence="2 5" id="KW-0812">Transmembrane</keyword>
<evidence type="ECO:0000259" key="6">
    <source>
        <dbReference type="Pfam" id="PF06305"/>
    </source>
</evidence>
<accession>A0A0A0EMQ9</accession>
<dbReference type="GO" id="GO:0005886">
    <property type="term" value="C:plasma membrane"/>
    <property type="evidence" value="ECO:0007669"/>
    <property type="project" value="InterPro"/>
</dbReference>
<sequence length="88" mass="9120">MRLIRILIALACLALGAVVGALNRQPVSIDVGFVYLPSNLGIALIISLLVGVLVGGLAISASLVLPLRRRLARVERVQSAVPAVPTGN</sequence>
<dbReference type="Proteomes" id="UP000030017">
    <property type="component" value="Unassembled WGS sequence"/>
</dbReference>
<evidence type="ECO:0000256" key="1">
    <source>
        <dbReference type="ARBA" id="ARBA00022475"/>
    </source>
</evidence>
<evidence type="ECO:0000256" key="5">
    <source>
        <dbReference type="SAM" id="Phobius"/>
    </source>
</evidence>
<evidence type="ECO:0000313" key="8">
    <source>
        <dbReference type="Proteomes" id="UP000030017"/>
    </source>
</evidence>
<feature type="transmembrane region" description="Helical" evidence="5">
    <location>
        <begin position="40"/>
        <end position="67"/>
    </location>
</feature>
<gene>
    <name evidence="7" type="ORF">N792_08430</name>
</gene>
<name>A0A0A0EMQ9_9GAMM</name>
<keyword evidence="4 5" id="KW-0472">Membrane</keyword>
<dbReference type="AlphaFoldDB" id="A0A0A0EMQ9"/>
<organism evidence="7 8">
    <name type="scientific">Lysobacter concretionis Ko07 = DSM 16239</name>
    <dbReference type="NCBI Taxonomy" id="1122185"/>
    <lineage>
        <taxon>Bacteria</taxon>
        <taxon>Pseudomonadati</taxon>
        <taxon>Pseudomonadota</taxon>
        <taxon>Gammaproteobacteria</taxon>
        <taxon>Lysobacterales</taxon>
        <taxon>Lysobacteraceae</taxon>
        <taxon>Novilysobacter</taxon>
    </lineage>
</organism>
<proteinExistence type="predicted"/>